<feature type="compositionally biased region" description="Low complexity" evidence="1">
    <location>
        <begin position="405"/>
        <end position="478"/>
    </location>
</feature>
<evidence type="ECO:0008006" key="6">
    <source>
        <dbReference type="Google" id="ProtNLM"/>
    </source>
</evidence>
<reference evidence="4 5" key="1">
    <citation type="submission" date="2015-07" db="EMBL/GenBank/DDBJ databases">
        <title>Genome sequencing of Kibdelosporangium phytohabitans.</title>
        <authorList>
            <person name="Qin S."/>
            <person name="Xing K."/>
        </authorList>
    </citation>
    <scope>NUCLEOTIDE SEQUENCE [LARGE SCALE GENOMIC DNA]</scope>
    <source>
        <strain evidence="4 5">KLBMP1111</strain>
    </source>
</reference>
<keyword evidence="2" id="KW-1133">Transmembrane helix</keyword>
<keyword evidence="3" id="KW-0732">Signal</keyword>
<evidence type="ECO:0000256" key="1">
    <source>
        <dbReference type="SAM" id="MobiDB-lite"/>
    </source>
</evidence>
<dbReference type="OrthoDB" id="3637834at2"/>
<feature type="region of interest" description="Disordered" evidence="1">
    <location>
        <begin position="393"/>
        <end position="520"/>
    </location>
</feature>
<dbReference type="SUPFAM" id="SSF48239">
    <property type="entry name" value="Terpenoid cyclases/Protein prenyltransferases"/>
    <property type="match status" value="2"/>
</dbReference>
<gene>
    <name evidence="4" type="ORF">AOZ06_21415</name>
</gene>
<dbReference type="STRING" id="860235.AOZ06_21415"/>
<evidence type="ECO:0000313" key="5">
    <source>
        <dbReference type="Proteomes" id="UP000063699"/>
    </source>
</evidence>
<keyword evidence="2" id="KW-0812">Transmembrane</keyword>
<keyword evidence="2" id="KW-0472">Membrane</keyword>
<evidence type="ECO:0000313" key="4">
    <source>
        <dbReference type="EMBL" id="ALG09132.1"/>
    </source>
</evidence>
<dbReference type="AlphaFoldDB" id="A0A0N9HV93"/>
<accession>A0A0N9HV93</accession>
<dbReference type="InterPro" id="IPR008930">
    <property type="entry name" value="Terpenoid_cyclase/PrenylTrfase"/>
</dbReference>
<name>A0A0N9HV93_9PSEU</name>
<feature type="signal peptide" evidence="3">
    <location>
        <begin position="1"/>
        <end position="30"/>
    </location>
</feature>
<evidence type="ECO:0000256" key="2">
    <source>
        <dbReference type="SAM" id="Phobius"/>
    </source>
</evidence>
<dbReference type="EMBL" id="CP012752">
    <property type="protein sequence ID" value="ALG09132.1"/>
    <property type="molecule type" value="Genomic_DNA"/>
</dbReference>
<sequence length="882" mass="91083">MHRSRHRQYAAVAALLSIAFAGVVAGTASAERDHPAAHANSLWLAGKLKPDGTLENPNGGTLPDHGLMLDVLLATHASGDAALAAPIVKYLDDEGHASDYFTWGGLMQDPVYEAIVIGGAAAKVLVAAEVSGRDPRDFDGYDMVAETKAAIRRSGPDKGRVSDYSKNPEFAEFVSNDANTFGQALGVIGLAGADEVDELALGRLLSQQCADGYFRIFYAYIKTAETGDHVNPLGYKVSTCDEGKPLGVSPSDGDTTGLGLSALLAARKAGAQGLDEPIARAVAWLKANQTAGGGWGGGVGTEAPNTNSTGLIVQALAEAGGAGAETARGAAFLKSAQVKPADANTALGAEIGAIHYTPEAYEKAKTQGLGAVDTWIRAGAQASLALSEVGFHDLTQRKIPPPPTTTTTTTTTTGGPAATTTTTTSSTTTSRSSSTTTTTSASRPTVDVTTTQQPPPTTATSTPPRAAAQQAKQKTAKPVPKPKPRRSTSTPNPSGSGTPTNTVVTPPPTPQQPAPAASPAGRLGEYLSQRLIGGDHVEVTENNETFVDYDATADLVLALRVLDEQPEVADRVSNFLLRQESVKAYAYGTAYEKDSAVYAEPLAKLRIVAGFLRRGDDSASDLDATVDQLRTDLAGTRTEDGKFADRGEFADSDNSVRRHAWAVLATAADDEQPSAGLALLIKRQCADGTFPASMKTEQCDTGDPVATAAAVEALNGRKRGDSPSEGAPRDWSSDRANALVKAVEALNATAEDTAITSAVAGARNAVGLDVRDTAETLRAKLLADGGLPRPGAGQSDLVASVASAQGVAGKSWMNATDSPVTPAARLPIGDVKPATNTAATHRKLPGWALGGLIGLGILLLAAAGYGTHRHINRKAPTEGTRS</sequence>
<organism evidence="4 5">
    <name type="scientific">Kibdelosporangium phytohabitans</name>
    <dbReference type="NCBI Taxonomy" id="860235"/>
    <lineage>
        <taxon>Bacteria</taxon>
        <taxon>Bacillati</taxon>
        <taxon>Actinomycetota</taxon>
        <taxon>Actinomycetes</taxon>
        <taxon>Pseudonocardiales</taxon>
        <taxon>Pseudonocardiaceae</taxon>
        <taxon>Kibdelosporangium</taxon>
    </lineage>
</organism>
<dbReference type="RefSeq" id="WP_054291036.1">
    <property type="nucleotide sequence ID" value="NZ_CP012752.1"/>
</dbReference>
<feature type="transmembrane region" description="Helical" evidence="2">
    <location>
        <begin position="844"/>
        <end position="865"/>
    </location>
</feature>
<proteinExistence type="predicted"/>
<keyword evidence="5" id="KW-1185">Reference proteome</keyword>
<feature type="chain" id="PRO_5006035534" description="Squalene cyclase C-terminal domain-containing protein" evidence="3">
    <location>
        <begin position="31"/>
        <end position="882"/>
    </location>
</feature>
<evidence type="ECO:0000256" key="3">
    <source>
        <dbReference type="SAM" id="SignalP"/>
    </source>
</evidence>
<dbReference type="Proteomes" id="UP000063699">
    <property type="component" value="Chromosome"/>
</dbReference>
<dbReference type="Gene3D" id="1.50.10.20">
    <property type="match status" value="2"/>
</dbReference>
<feature type="compositionally biased region" description="Low complexity" evidence="1">
    <location>
        <begin position="487"/>
        <end position="504"/>
    </location>
</feature>
<protein>
    <recommendedName>
        <fullName evidence="6">Squalene cyclase C-terminal domain-containing protein</fullName>
    </recommendedName>
</protein>
<dbReference type="KEGG" id="kphy:AOZ06_21415"/>